<dbReference type="Pfam" id="PF13181">
    <property type="entry name" value="TPR_8"/>
    <property type="match status" value="2"/>
</dbReference>
<dbReference type="InterPro" id="IPR039340">
    <property type="entry name" value="Tfc4/TFIIIC-102/Sfc4"/>
</dbReference>
<proteinExistence type="predicted"/>
<name>A0A022RMP3_ERYGU</name>
<feature type="repeat" description="TPR" evidence="1">
    <location>
        <begin position="789"/>
        <end position="822"/>
    </location>
</feature>
<sequence>MVEHGELESELNLQEDEEDGDNSDVSEEGEAVYEFQFEGEMDPLSFAEEEDSSGLQPYERFEQIQHHYEFLAATAKKRPTLHKCQRYAKRNGRRKGSRNKANPEMTRKLGDATLCYAHGRFEEAIRVLKEVIRLAPNLSDSYHTLGLIYTAMGDKKRALNFYMIAAHLNPKDASLWKLLVTRSIEEGNTRQANYCLSKAIIADPEDIGLRFHRASLYIELREYQKAADSYEQISHLRPDNIEVLGKAIQLYKRCGQHERAICMLEDSIKNHGNITNLSVVDLLTSTLMERNEYARALEHIECTQHVFGTGKKIPLYLTIKAGICHVHLGHLEKAENLFDIIQIDTSAHPALILDFAASLMTVGHHESALKYYKILEEDADKYNGYIYLNIARCYVFLRKGVQAIDYYYKAVKKHNNNIDARLMLSSLLLEEGRDDEAICVLSPPLEPESALDTKSGTSELWWQSGMIKLKLSQIYKAKGSLEAFADVLFPVIRETLFLETVQQKVKSRKRLSTSVLSERTKVLDDHQTDNVFRGFRPIASSADLSKAARAKKLLQKKAAVKEAKRAATLAAGYDWMSDDSDNESPKVFRKPPLPDFLKEEENLLLIVELCKSLSSLKRYWDALEIINLSLKLECNTLSLQMKEELRTLGAHIGYKIADPAHGWDYVRYIVSRHPHSFSAWNCYYKGILRNNRLLRNNKFLLSMKTKHKDSVPPILISGHKYTMMNQHQAAAREYLEAHKLMPDNPLINLCAGTALINLALGLRLQNKHQTVLQGLSFLFKNAQICGNSQESLYNIARAYHHIGLVDLAVKYYEKVLAIREKDYPIPILPNDNPCDSGIKRPGYCDLRREAAYNLHLIYKKSGAFDLARQVLKDHLVL</sequence>
<keyword evidence="1" id="KW-0802">TPR repeat</keyword>
<evidence type="ECO:0000313" key="4">
    <source>
        <dbReference type="Proteomes" id="UP000030748"/>
    </source>
</evidence>
<dbReference type="eggNOG" id="KOG2076">
    <property type="taxonomic scope" value="Eukaryota"/>
</dbReference>
<feature type="repeat" description="TPR" evidence="1">
    <location>
        <begin position="139"/>
        <end position="172"/>
    </location>
</feature>
<dbReference type="InterPro" id="IPR011990">
    <property type="entry name" value="TPR-like_helical_dom_sf"/>
</dbReference>
<dbReference type="STRING" id="4155.A0A022RMP3"/>
<dbReference type="GO" id="GO:0000127">
    <property type="term" value="C:transcription factor TFIIIC complex"/>
    <property type="evidence" value="ECO:0000318"/>
    <property type="project" value="GO_Central"/>
</dbReference>
<dbReference type="Proteomes" id="UP000030748">
    <property type="component" value="Unassembled WGS sequence"/>
</dbReference>
<dbReference type="PROSITE" id="PS50005">
    <property type="entry name" value="TPR"/>
    <property type="match status" value="3"/>
</dbReference>
<dbReference type="EMBL" id="KI630353">
    <property type="protein sequence ID" value="EYU41226.1"/>
    <property type="molecule type" value="Genomic_DNA"/>
</dbReference>
<evidence type="ECO:0000313" key="3">
    <source>
        <dbReference type="EMBL" id="EYU41226.1"/>
    </source>
</evidence>
<evidence type="ECO:0000256" key="1">
    <source>
        <dbReference type="PROSITE-ProRule" id="PRU00339"/>
    </source>
</evidence>
<feature type="repeat" description="TPR" evidence="1">
    <location>
        <begin position="207"/>
        <end position="240"/>
    </location>
</feature>
<keyword evidence="4" id="KW-1185">Reference proteome</keyword>
<feature type="region of interest" description="Disordered" evidence="2">
    <location>
        <begin position="1"/>
        <end position="30"/>
    </location>
</feature>
<protein>
    <submittedName>
        <fullName evidence="3">Uncharacterized protein</fullName>
    </submittedName>
</protein>
<dbReference type="GO" id="GO:0006383">
    <property type="term" value="P:transcription by RNA polymerase III"/>
    <property type="evidence" value="ECO:0000318"/>
    <property type="project" value="GO_Central"/>
</dbReference>
<dbReference type="PANTHER" id="PTHR23082:SF0">
    <property type="entry name" value="GENERAL TRANSCRIPTION FACTOR 3C POLYPEPTIDE 3"/>
    <property type="match status" value="1"/>
</dbReference>
<organism evidence="3 4">
    <name type="scientific">Erythranthe guttata</name>
    <name type="common">Yellow monkey flower</name>
    <name type="synonym">Mimulus guttatus</name>
    <dbReference type="NCBI Taxonomy" id="4155"/>
    <lineage>
        <taxon>Eukaryota</taxon>
        <taxon>Viridiplantae</taxon>
        <taxon>Streptophyta</taxon>
        <taxon>Embryophyta</taxon>
        <taxon>Tracheophyta</taxon>
        <taxon>Spermatophyta</taxon>
        <taxon>Magnoliopsida</taxon>
        <taxon>eudicotyledons</taxon>
        <taxon>Gunneridae</taxon>
        <taxon>Pentapetalae</taxon>
        <taxon>asterids</taxon>
        <taxon>lamiids</taxon>
        <taxon>Lamiales</taxon>
        <taxon>Phrymaceae</taxon>
        <taxon>Erythranthe</taxon>
    </lineage>
</organism>
<gene>
    <name evidence="3" type="ORF">MIMGU_mgv1a017814mg</name>
</gene>
<dbReference type="InterPro" id="IPR019734">
    <property type="entry name" value="TPR_rpt"/>
</dbReference>
<dbReference type="Gene3D" id="1.25.40.10">
    <property type="entry name" value="Tetratricopeptide repeat domain"/>
    <property type="match status" value="3"/>
</dbReference>
<reference evidence="3 4" key="1">
    <citation type="journal article" date="2013" name="Proc. Natl. Acad. Sci. U.S.A.">
        <title>Fine-scale variation in meiotic recombination in Mimulus inferred from population shotgun sequencing.</title>
        <authorList>
            <person name="Hellsten U."/>
            <person name="Wright K.M."/>
            <person name="Jenkins J."/>
            <person name="Shu S."/>
            <person name="Yuan Y."/>
            <person name="Wessler S.R."/>
            <person name="Schmutz J."/>
            <person name="Willis J.H."/>
            <person name="Rokhsar D.S."/>
        </authorList>
    </citation>
    <scope>NUCLEOTIDE SEQUENCE [LARGE SCALE GENOMIC DNA]</scope>
    <source>
        <strain evidence="4">cv. DUN x IM62</strain>
    </source>
</reference>
<feature type="compositionally biased region" description="Acidic residues" evidence="2">
    <location>
        <begin position="13"/>
        <end position="30"/>
    </location>
</feature>
<dbReference type="AlphaFoldDB" id="A0A022RMP3"/>
<dbReference type="SUPFAM" id="SSF48452">
    <property type="entry name" value="TPR-like"/>
    <property type="match status" value="3"/>
</dbReference>
<dbReference type="SMART" id="SM00028">
    <property type="entry name" value="TPR"/>
    <property type="match status" value="6"/>
</dbReference>
<evidence type="ECO:0000256" key="2">
    <source>
        <dbReference type="SAM" id="MobiDB-lite"/>
    </source>
</evidence>
<accession>A0A022RMP3</accession>
<dbReference type="PANTHER" id="PTHR23082">
    <property type="entry name" value="TRANSCRIPTION INITIATION FACTOR IIIC TFIIIC , POLYPEPTIDE 3-RELATED"/>
    <property type="match status" value="1"/>
</dbReference>